<dbReference type="Gene3D" id="2.60.210.10">
    <property type="entry name" value="Apoptosis, Tumor Necrosis Factor Receptor Associated Protein 2, Chain A"/>
    <property type="match status" value="1"/>
</dbReference>
<dbReference type="PANTHER" id="PTHR46162:SF2">
    <property type="entry name" value="ANKYRIN REPEAT-CONTAINING PROTEIN-RELATED"/>
    <property type="match status" value="1"/>
</dbReference>
<evidence type="ECO:0000313" key="3">
    <source>
        <dbReference type="Proteomes" id="UP000315295"/>
    </source>
</evidence>
<name>A0A540LB04_MALBA</name>
<dbReference type="AlphaFoldDB" id="A0A540LB04"/>
<dbReference type="PROSITE" id="PS50144">
    <property type="entry name" value="MATH"/>
    <property type="match status" value="1"/>
</dbReference>
<reference evidence="2 3" key="1">
    <citation type="journal article" date="2019" name="G3 (Bethesda)">
        <title>Sequencing of a Wild Apple (Malus baccata) Genome Unravels the Differences Between Cultivated and Wild Apple Species Regarding Disease Resistance and Cold Tolerance.</title>
        <authorList>
            <person name="Chen X."/>
        </authorList>
    </citation>
    <scope>NUCLEOTIDE SEQUENCE [LARGE SCALE GENOMIC DNA]</scope>
    <source>
        <strain evidence="3">cv. Shandingzi</strain>
        <tissue evidence="2">Leaves</tissue>
    </source>
</reference>
<proteinExistence type="predicted"/>
<dbReference type="InterPro" id="IPR002083">
    <property type="entry name" value="MATH/TRAF_dom"/>
</dbReference>
<dbReference type="Proteomes" id="UP000315295">
    <property type="component" value="Unassembled WGS sequence"/>
</dbReference>
<protein>
    <recommendedName>
        <fullName evidence="1">MATH domain-containing protein</fullName>
    </recommendedName>
</protein>
<accession>A0A540LB04</accession>
<keyword evidence="3" id="KW-1185">Reference proteome</keyword>
<dbReference type="SUPFAM" id="SSF49599">
    <property type="entry name" value="TRAF domain-like"/>
    <property type="match status" value="1"/>
</dbReference>
<evidence type="ECO:0000259" key="1">
    <source>
        <dbReference type="PROSITE" id="PS50144"/>
    </source>
</evidence>
<gene>
    <name evidence="2" type="ORF">C1H46_030910</name>
</gene>
<dbReference type="EMBL" id="VIEB01000674">
    <property type="protein sequence ID" value="TQD83529.1"/>
    <property type="molecule type" value="Genomic_DNA"/>
</dbReference>
<dbReference type="CDD" id="cd00121">
    <property type="entry name" value="MATH"/>
    <property type="match status" value="1"/>
</dbReference>
<dbReference type="PANTHER" id="PTHR46162">
    <property type="entry name" value="TRAF-LIKE FAMILY PROTEIN"/>
    <property type="match status" value="1"/>
</dbReference>
<evidence type="ECO:0000313" key="2">
    <source>
        <dbReference type="EMBL" id="TQD83529.1"/>
    </source>
</evidence>
<dbReference type="InterPro" id="IPR008974">
    <property type="entry name" value="TRAF-like"/>
</dbReference>
<dbReference type="Pfam" id="PF22486">
    <property type="entry name" value="MATH_2"/>
    <property type="match status" value="1"/>
</dbReference>
<comment type="caution">
    <text evidence="2">The sequence shown here is derived from an EMBL/GenBank/DDBJ whole genome shotgun (WGS) entry which is preliminary data.</text>
</comment>
<sequence>MVKDPIMHKNIWRIDNFSKLDDESYDSKVFTAEDQKWKIQLYPKGKGNGVGTHLALYSISQTEISSS</sequence>
<feature type="domain" description="MATH" evidence="1">
    <location>
        <begin position="7"/>
        <end position="67"/>
    </location>
</feature>
<organism evidence="2 3">
    <name type="scientific">Malus baccata</name>
    <name type="common">Siberian crab apple</name>
    <name type="synonym">Pyrus baccata</name>
    <dbReference type="NCBI Taxonomy" id="106549"/>
    <lineage>
        <taxon>Eukaryota</taxon>
        <taxon>Viridiplantae</taxon>
        <taxon>Streptophyta</taxon>
        <taxon>Embryophyta</taxon>
        <taxon>Tracheophyta</taxon>
        <taxon>Spermatophyta</taxon>
        <taxon>Magnoliopsida</taxon>
        <taxon>eudicotyledons</taxon>
        <taxon>Gunneridae</taxon>
        <taxon>Pentapetalae</taxon>
        <taxon>rosids</taxon>
        <taxon>fabids</taxon>
        <taxon>Rosales</taxon>
        <taxon>Rosaceae</taxon>
        <taxon>Amygdaloideae</taxon>
        <taxon>Maleae</taxon>
        <taxon>Malus</taxon>
    </lineage>
</organism>
<dbReference type="STRING" id="106549.A0A540LB04"/>